<comment type="subunit">
    <text evidence="6">Heterooligomer composed of large and small subunits.</text>
</comment>
<dbReference type="PANTHER" id="PTHR34137">
    <property type="entry name" value="EXODEOXYRIBONUCLEASE 7 SMALL SUBUNIT"/>
    <property type="match status" value="1"/>
</dbReference>
<dbReference type="RefSeq" id="WP_311364794.1">
    <property type="nucleotide sequence ID" value="NZ_JAVRIC010000009.1"/>
</dbReference>
<proteinExistence type="inferred from homology"/>
<evidence type="ECO:0000256" key="6">
    <source>
        <dbReference type="HAMAP-Rule" id="MF_00337"/>
    </source>
</evidence>
<comment type="subcellular location">
    <subcellularLocation>
        <location evidence="6">Cytoplasm</location>
    </subcellularLocation>
</comment>
<accession>A0ABU2WHQ2</accession>
<keyword evidence="5 6" id="KW-0269">Exonuclease</keyword>
<dbReference type="InterPro" id="IPR003761">
    <property type="entry name" value="Exonuc_VII_S"/>
</dbReference>
<name>A0ABU2WHQ2_9GAMM</name>
<comment type="function">
    <text evidence="6">Bidirectionally degrades single-stranded DNA into large acid-insoluble oligonucleotides, which are then degraded further into small acid-soluble oligonucleotides.</text>
</comment>
<dbReference type="GO" id="GO:0008855">
    <property type="term" value="F:exodeoxyribonuclease VII activity"/>
    <property type="evidence" value="ECO:0007669"/>
    <property type="project" value="UniProtKB-EC"/>
</dbReference>
<dbReference type="InterPro" id="IPR037004">
    <property type="entry name" value="Exonuc_VII_ssu_sf"/>
</dbReference>
<evidence type="ECO:0000256" key="4">
    <source>
        <dbReference type="ARBA" id="ARBA00022801"/>
    </source>
</evidence>
<evidence type="ECO:0000256" key="3">
    <source>
        <dbReference type="ARBA" id="ARBA00022722"/>
    </source>
</evidence>
<evidence type="ECO:0000256" key="2">
    <source>
        <dbReference type="ARBA" id="ARBA00022490"/>
    </source>
</evidence>
<protein>
    <recommendedName>
        <fullName evidence="6">Exodeoxyribonuclease 7 small subunit</fullName>
        <ecNumber evidence="6">3.1.11.6</ecNumber>
    </recommendedName>
    <alternativeName>
        <fullName evidence="6">Exodeoxyribonuclease VII small subunit</fullName>
        <shortName evidence="6">Exonuclease VII small subunit</shortName>
    </alternativeName>
</protein>
<comment type="catalytic activity">
    <reaction evidence="6">
        <text>Exonucleolytic cleavage in either 5'- to 3'- or 3'- to 5'-direction to yield nucleoside 5'-phosphates.</text>
        <dbReference type="EC" id="3.1.11.6"/>
    </reaction>
</comment>
<keyword evidence="4 6" id="KW-0378">Hydrolase</keyword>
<organism evidence="8 9">
    <name type="scientific">Banduia mediterranea</name>
    <dbReference type="NCBI Taxonomy" id="3075609"/>
    <lineage>
        <taxon>Bacteria</taxon>
        <taxon>Pseudomonadati</taxon>
        <taxon>Pseudomonadota</taxon>
        <taxon>Gammaproteobacteria</taxon>
        <taxon>Nevskiales</taxon>
        <taxon>Algiphilaceae</taxon>
        <taxon>Banduia</taxon>
    </lineage>
</organism>
<keyword evidence="3 6" id="KW-0540">Nuclease</keyword>
<gene>
    <name evidence="6" type="primary">xseB</name>
    <name evidence="8" type="ORF">RM530_08480</name>
</gene>
<comment type="similarity">
    <text evidence="1 6">Belongs to the XseB family.</text>
</comment>
<dbReference type="EMBL" id="JAVRIC010000009">
    <property type="protein sequence ID" value="MDT0497400.1"/>
    <property type="molecule type" value="Genomic_DNA"/>
</dbReference>
<dbReference type="PANTHER" id="PTHR34137:SF1">
    <property type="entry name" value="EXODEOXYRIBONUCLEASE 7 SMALL SUBUNIT"/>
    <property type="match status" value="1"/>
</dbReference>
<evidence type="ECO:0000256" key="1">
    <source>
        <dbReference type="ARBA" id="ARBA00009998"/>
    </source>
</evidence>
<dbReference type="HAMAP" id="MF_00337">
    <property type="entry name" value="Exonuc_7_S"/>
    <property type="match status" value="1"/>
</dbReference>
<sequence length="88" mass="9624">MPSPRAGKPDAATTTEETDAVSRFETDLGELESIVGRIESGELPLEESLRLFERGTSLARQCRQALQTAELRVQNLLENPPDATDEAP</sequence>
<dbReference type="Pfam" id="PF02609">
    <property type="entry name" value="Exonuc_VII_S"/>
    <property type="match status" value="1"/>
</dbReference>
<dbReference type="Gene3D" id="1.10.287.1040">
    <property type="entry name" value="Exonuclease VII, small subunit"/>
    <property type="match status" value="1"/>
</dbReference>
<dbReference type="NCBIfam" id="TIGR01280">
    <property type="entry name" value="xseB"/>
    <property type="match status" value="1"/>
</dbReference>
<dbReference type="NCBIfam" id="NF002140">
    <property type="entry name" value="PRK00977.1-4"/>
    <property type="match status" value="1"/>
</dbReference>
<keyword evidence="2 6" id="KW-0963">Cytoplasm</keyword>
<evidence type="ECO:0000256" key="7">
    <source>
        <dbReference type="SAM" id="MobiDB-lite"/>
    </source>
</evidence>
<evidence type="ECO:0000256" key="5">
    <source>
        <dbReference type="ARBA" id="ARBA00022839"/>
    </source>
</evidence>
<reference evidence="8 9" key="1">
    <citation type="submission" date="2023-09" db="EMBL/GenBank/DDBJ databases">
        <authorList>
            <person name="Rey-Velasco X."/>
        </authorList>
    </citation>
    <scope>NUCLEOTIDE SEQUENCE [LARGE SCALE GENOMIC DNA]</scope>
    <source>
        <strain evidence="8 9">W345</strain>
    </source>
</reference>
<dbReference type="Proteomes" id="UP001254608">
    <property type="component" value="Unassembled WGS sequence"/>
</dbReference>
<evidence type="ECO:0000313" key="9">
    <source>
        <dbReference type="Proteomes" id="UP001254608"/>
    </source>
</evidence>
<dbReference type="EC" id="3.1.11.6" evidence="6"/>
<dbReference type="SUPFAM" id="SSF116842">
    <property type="entry name" value="XseB-like"/>
    <property type="match status" value="1"/>
</dbReference>
<evidence type="ECO:0000313" key="8">
    <source>
        <dbReference type="EMBL" id="MDT0497400.1"/>
    </source>
</evidence>
<keyword evidence="9" id="KW-1185">Reference proteome</keyword>
<feature type="region of interest" description="Disordered" evidence="7">
    <location>
        <begin position="1"/>
        <end position="23"/>
    </location>
</feature>
<comment type="caution">
    <text evidence="8">The sequence shown here is derived from an EMBL/GenBank/DDBJ whole genome shotgun (WGS) entry which is preliminary data.</text>
</comment>